<dbReference type="AlphaFoldDB" id="A0A7I7MCZ5"/>
<gene>
    <name evidence="2" type="ORF">MPSYJ_31710</name>
</gene>
<dbReference type="InterPro" id="IPR041657">
    <property type="entry name" value="HTH_17"/>
</dbReference>
<evidence type="ECO:0000313" key="2">
    <source>
        <dbReference type="EMBL" id="BBX69710.1"/>
    </source>
</evidence>
<dbReference type="Pfam" id="PF12728">
    <property type="entry name" value="HTH_17"/>
    <property type="match status" value="1"/>
</dbReference>
<dbReference type="InterPro" id="IPR010093">
    <property type="entry name" value="SinI_DNA-bd"/>
</dbReference>
<protein>
    <recommendedName>
        <fullName evidence="1">Helix-turn-helix domain-containing protein</fullName>
    </recommendedName>
</protein>
<organism evidence="2 3">
    <name type="scientific">Mycolicibacterium psychrotolerans</name>
    <dbReference type="NCBI Taxonomy" id="216929"/>
    <lineage>
        <taxon>Bacteria</taxon>
        <taxon>Bacillati</taxon>
        <taxon>Actinomycetota</taxon>
        <taxon>Actinomycetes</taxon>
        <taxon>Mycobacteriales</taxon>
        <taxon>Mycobacteriaceae</taxon>
        <taxon>Mycolicibacterium</taxon>
    </lineage>
</organism>
<dbReference type="Proteomes" id="UP000466514">
    <property type="component" value="Chromosome"/>
</dbReference>
<name>A0A7I7MCZ5_9MYCO</name>
<keyword evidence="3" id="KW-1185">Reference proteome</keyword>
<sequence length="185" mass="20259">MSGPRPVHADWAASIDSRRLGGVIAGEHHRFNSRKVRELKMSAFIGPSREGCEVGWDVRIGRHLTPDGSVVVPPRIAAWLEDKAGVLSDRRILLRGTDPEAYSVLAAVHVAALRHRSGFGTESAMWPTSSRDLETWVTTAEAARQLSVTDRAVRKRIAAGHLPATKHGGRWLLHSNDIQITQALA</sequence>
<evidence type="ECO:0000313" key="3">
    <source>
        <dbReference type="Proteomes" id="UP000466514"/>
    </source>
</evidence>
<dbReference type="KEGG" id="mpsc:MPSYJ_31710"/>
<dbReference type="EMBL" id="AP022574">
    <property type="protein sequence ID" value="BBX69710.1"/>
    <property type="molecule type" value="Genomic_DNA"/>
</dbReference>
<evidence type="ECO:0000259" key="1">
    <source>
        <dbReference type="Pfam" id="PF12728"/>
    </source>
</evidence>
<dbReference type="RefSeq" id="WP_409371018.1">
    <property type="nucleotide sequence ID" value="NZ_JACKSQ010000003.1"/>
</dbReference>
<dbReference type="GO" id="GO:0003677">
    <property type="term" value="F:DNA binding"/>
    <property type="evidence" value="ECO:0007669"/>
    <property type="project" value="InterPro"/>
</dbReference>
<accession>A0A7I7MCZ5</accession>
<proteinExistence type="predicted"/>
<reference evidence="2 3" key="1">
    <citation type="journal article" date="2019" name="Emerg. Microbes Infect.">
        <title>Comprehensive subspecies identification of 175 nontuberculous mycobacteria species based on 7547 genomic profiles.</title>
        <authorList>
            <person name="Matsumoto Y."/>
            <person name="Kinjo T."/>
            <person name="Motooka D."/>
            <person name="Nabeya D."/>
            <person name="Jung N."/>
            <person name="Uechi K."/>
            <person name="Horii T."/>
            <person name="Iida T."/>
            <person name="Fujita J."/>
            <person name="Nakamura S."/>
        </authorList>
    </citation>
    <scope>NUCLEOTIDE SEQUENCE [LARGE SCALE GENOMIC DNA]</scope>
    <source>
        <strain evidence="2 3">JCM 13323</strain>
    </source>
</reference>
<dbReference type="NCBIfam" id="TIGR01764">
    <property type="entry name" value="excise"/>
    <property type="match status" value="1"/>
</dbReference>
<feature type="domain" description="Helix-turn-helix" evidence="1">
    <location>
        <begin position="136"/>
        <end position="178"/>
    </location>
</feature>